<dbReference type="SUPFAM" id="SSF52540">
    <property type="entry name" value="P-loop containing nucleoside triphosphate hydrolases"/>
    <property type="match status" value="1"/>
</dbReference>
<evidence type="ECO:0000259" key="5">
    <source>
        <dbReference type="PROSITE" id="PS51194"/>
    </source>
</evidence>
<dbReference type="GO" id="GO:0043138">
    <property type="term" value="F:3'-5' DNA helicase activity"/>
    <property type="evidence" value="ECO:0007669"/>
    <property type="project" value="TreeGrafter"/>
</dbReference>
<dbReference type="PROSITE" id="PS51194">
    <property type="entry name" value="HELICASE_CTER"/>
    <property type="match status" value="1"/>
</dbReference>
<dbReference type="PANTHER" id="PTHR47957:SF3">
    <property type="entry name" value="ATP-DEPENDENT HELICASE HRQ1"/>
    <property type="match status" value="1"/>
</dbReference>
<dbReference type="GO" id="GO:0006289">
    <property type="term" value="P:nucleotide-excision repair"/>
    <property type="evidence" value="ECO:0007669"/>
    <property type="project" value="TreeGrafter"/>
</dbReference>
<dbReference type="PANTHER" id="PTHR47957">
    <property type="entry name" value="ATP-DEPENDENT HELICASE HRQ1"/>
    <property type="match status" value="1"/>
</dbReference>
<gene>
    <name evidence="6" type="ORF">SRAA_1370</name>
</gene>
<feature type="compositionally biased region" description="Acidic residues" evidence="3">
    <location>
        <begin position="535"/>
        <end position="546"/>
    </location>
</feature>
<sequence>MQTSYFADLLPELSTRAARATISKLGFSNQPLRKHLFEIFARGFGETGCFLADPVFEATFGWKQADASMASLTKGLLHADLVNAMDKPWGDNAKEYRFPREAKPYVHQLTAWNALLAPGYQSVVVTSGTGSGKTECFMVPVLSSLAHARTKEPDIRGIRALFLYPMNALIQSQRERLRAWTGPFNGDIRFCLYNGMTPEEARAEKYRESPNEVHDRATLRSRPPPILVTNPTMLEYMLVRAQDAPILEQSQGTLEWIVLDEAHNYIGSQAAELALLLRRVLHAFGTDAQKVHFVATSATIGSGDVNAKAQLQEFLAKLAGVETGRVVVVEGERRVPQVDAPIDLAAAKTSPTELASLPDDEGRYLRLAVHPVARKLRDLFVPAVSGQGYQPLSAIKKALQSAGPTRTDTEALEWIDLLTSAVQGSGREAVPFLPLRLHAFHNTLNGLWACASPLCSKKITTLLADADWPFGLVYTEERSRCGCGAPVFPLTSCNDCNETFLSADLIYSGGMRCLKPPMQDDVDEFTLDRDPEEREPSDDDVADDEAPTSGPRTHALIVNGSSRGAAVSIDVETLELVPKPVESALALRVQDVSLIDKQQVLKCPGCGGAAPQLEQFRRPMLGAPFLLGNIIPTLLEFCPDGEQPLDSPMRGRRMITFTDSRQGTARIAAQLQQDAERNALRAAVYRRLVLAMSSSGPEQAEINKRLADNSTVLKVLPAGTPAALTVEKMMRDDEEKLRKLAGGKPVLHAELVQWLATQVPDISRWIHRYYEESDSHFRTGRGKELLTEILLCREFARRPKRQNSLETMGLMAVKYPKLAAIVSRRPAVEQAGMTLPEWVDFLKICLDFYVRQSFCLKLPTSWERWGGNRVFSKQLLPPLSVERSTSKLLKWPKVRLGDRQHRLVRLLAYALKVDPQTATGRDRIDSLLLAAWDDLSGTANLLQLGGGQGRYLDLADFAFQTITKGWVCPVTRRILDVTLRGATPYLPERQMREDVVLCRSIEIPVCDVIGRDFSSESEKVLAARAWVEAQPSLVDARIEGIWSNVNDRVIEGAGYFRAVEHSAQQAGSRLQQYEGQFKRGAINLMSCSTTMEMGVDIGGINTVAMNNVPPHPANYLQRAGRAGRRSETRSIALTVCKNNPHDQHVFKHTTWPFETRISTPGISLSSPQLVQRHVNSLLLSKFLRLQDRQGKLDKLTLDWWMLPRGSSRQERFVAWCECFKPDAHRDLNLGISSLVKRTVLEGRESNFSLVADVGQAAARHATEWMAELNAIDEQISELSKRTDEDRIPLKALQIQRKRLTGEYLLRELATSGFLPGYGFPTDITTFETLNKDSAELNQFRGESGGREDNRYQRRELPSRDTVTALREYAPGASVVIDGLVYESAGITLNWHAPATLDQVNELQNIRQAWRCGHCGSSGTSVLASPLDHCLECGARLTREGNRNKQYLEPAGFSVDLYSETHNDISLQKYIPVETPWISAQGDWVPLANPALGAFRCSSEGSVFHFSSGLGGSGYAVCLECGRAAPLGHGEDPEETPAVFKRPHKRLRGRRGNGDDWNCGGSDSPFKIKKGVSFGREYTTDVLELSLVGLDGHALAVADAAYTLAVALRTAIAARLGVEESELGCDTKPIRDPNGRPCRVVQIFDMRSGGYSSLVVTDLPSLLRDARKVLMCENECESACQSCLLTFDTRFRLDSLNRHSALQFLSDEWIQSLQLKEDQQIFGKTSRAEYQPLAEAITRELNRTNARCLYVFMAGDPSDWDIAASPLRQLLHRLSVKSGVGLALVTPLADLNSLSIGNASTLRSLETICNVKLLVGNPPVVSSSGVCLATVEALDGTCTSWGVSDQWLAVPDLRWGVLGSALPLVVSSSSTPALTNAAPKLPPPTSAGARAIEVAGELDGPGQGFGMRFWAAVSPPDLPNGLPLDGSIVSVIYEDRYLVTPLSCALLIELISALKVRFEPMDRWDDPEIIVSSMYIDDTRQGRHRDQWTSDWPSTELRDAALHSALEYCGLRASITSKAKRDLIHGRRMVIRFDRGPDCTIWMDQGLSYWTVARQQSRTSAIIFTFADDAASLGERLAEVKVGVEGHGMPTQIFLTRRDR</sequence>
<evidence type="ECO:0000313" key="6">
    <source>
        <dbReference type="EMBL" id="BAO81224.1"/>
    </source>
</evidence>
<keyword evidence="6" id="KW-0347">Helicase</keyword>
<evidence type="ECO:0000256" key="2">
    <source>
        <dbReference type="ARBA" id="ARBA00022840"/>
    </source>
</evidence>
<dbReference type="Pfam" id="PF09369">
    <property type="entry name" value="MZB"/>
    <property type="match status" value="1"/>
</dbReference>
<keyword evidence="7" id="KW-1185">Reference proteome</keyword>
<dbReference type="GO" id="GO:0003676">
    <property type="term" value="F:nucleic acid binding"/>
    <property type="evidence" value="ECO:0007669"/>
    <property type="project" value="InterPro"/>
</dbReference>
<dbReference type="HOGENOM" id="CLU_001338_2_1_4"/>
<dbReference type="InterPro" id="IPR018973">
    <property type="entry name" value="MZB"/>
</dbReference>
<evidence type="ECO:0000256" key="3">
    <source>
        <dbReference type="SAM" id="MobiDB-lite"/>
    </source>
</evidence>
<evidence type="ECO:0000259" key="4">
    <source>
        <dbReference type="PROSITE" id="PS51192"/>
    </source>
</evidence>
<feature type="domain" description="Helicase ATP-binding" evidence="4">
    <location>
        <begin position="114"/>
        <end position="318"/>
    </location>
</feature>
<dbReference type="RefSeq" id="WP_045531654.1">
    <property type="nucleotide sequence ID" value="NZ_AP014568.1"/>
</dbReference>
<dbReference type="GO" id="GO:0036297">
    <property type="term" value="P:interstrand cross-link repair"/>
    <property type="evidence" value="ECO:0007669"/>
    <property type="project" value="TreeGrafter"/>
</dbReference>
<protein>
    <submittedName>
        <fullName evidence="6">Distinct helicase family with a unique C-terminal domain including a metal-binding cysteine cluster</fullName>
    </submittedName>
</protein>
<proteinExistence type="predicted"/>
<dbReference type="EMBL" id="AP014568">
    <property type="protein sequence ID" value="BAO81224.1"/>
    <property type="molecule type" value="Genomic_DNA"/>
</dbReference>
<keyword evidence="2" id="KW-0067">ATP-binding</keyword>
<dbReference type="Proteomes" id="UP000067461">
    <property type="component" value="Chromosome"/>
</dbReference>
<reference evidence="6 7" key="1">
    <citation type="journal article" date="2014" name="Nat. Commun.">
        <title>Physiological and genomic features of highly alkaliphilic hydrogen-utilizing Betaproteobacteria from a continental serpentinizing site.</title>
        <authorList>
            <person name="Suzuki S."/>
            <person name="Kuenen J.G."/>
            <person name="Schipper K."/>
            <person name="van der Velde S."/>
            <person name="Ishii S."/>
            <person name="Wu A."/>
            <person name="Sorokin D.Y."/>
            <person name="Tenney A."/>
            <person name="Meng X.Y."/>
            <person name="Morrill P.L."/>
            <person name="Kamagata Y."/>
            <person name="Muyzer G."/>
            <person name="Nealson K.H."/>
        </authorList>
    </citation>
    <scope>NUCLEOTIDE SEQUENCE [LARGE SCALE GENOMIC DNA]</scope>
    <source>
        <strain evidence="6 7">A1</strain>
    </source>
</reference>
<dbReference type="KEGG" id="cbaa:SRAA_1370"/>
<dbReference type="Pfam" id="PF00271">
    <property type="entry name" value="Helicase_C"/>
    <property type="match status" value="1"/>
</dbReference>
<dbReference type="OrthoDB" id="9815222at2"/>
<organism evidence="6 7">
    <name type="scientific">Serpentinimonas raichei</name>
    <dbReference type="NCBI Taxonomy" id="1458425"/>
    <lineage>
        <taxon>Bacteria</taxon>
        <taxon>Pseudomonadati</taxon>
        <taxon>Pseudomonadota</taxon>
        <taxon>Betaproteobacteria</taxon>
        <taxon>Burkholderiales</taxon>
        <taxon>Comamonadaceae</taxon>
        <taxon>Serpentinimonas</taxon>
    </lineage>
</organism>
<name>A0A060NQM9_9BURK</name>
<dbReference type="GO" id="GO:0005524">
    <property type="term" value="F:ATP binding"/>
    <property type="evidence" value="ECO:0007669"/>
    <property type="project" value="UniProtKB-KW"/>
</dbReference>
<dbReference type="Pfam" id="PF00270">
    <property type="entry name" value="DEAD"/>
    <property type="match status" value="1"/>
</dbReference>
<accession>A0A060NQM9</accession>
<dbReference type="InterPro" id="IPR011545">
    <property type="entry name" value="DEAD/DEAH_box_helicase_dom"/>
</dbReference>
<dbReference type="InterPro" id="IPR027417">
    <property type="entry name" value="P-loop_NTPase"/>
</dbReference>
<dbReference type="InterPro" id="IPR001650">
    <property type="entry name" value="Helicase_C-like"/>
</dbReference>
<dbReference type="STRING" id="1458425.SRAA_1370"/>
<feature type="region of interest" description="Disordered" evidence="3">
    <location>
        <begin position="529"/>
        <end position="555"/>
    </location>
</feature>
<keyword evidence="1" id="KW-0547">Nucleotide-binding</keyword>
<dbReference type="PROSITE" id="PS51192">
    <property type="entry name" value="HELICASE_ATP_BIND_1"/>
    <property type="match status" value="1"/>
</dbReference>
<keyword evidence="6" id="KW-0378">Hydrolase</keyword>
<dbReference type="SMART" id="SM00487">
    <property type="entry name" value="DEXDc"/>
    <property type="match status" value="1"/>
</dbReference>
<evidence type="ECO:0000313" key="7">
    <source>
        <dbReference type="Proteomes" id="UP000067461"/>
    </source>
</evidence>
<dbReference type="SMART" id="SM00490">
    <property type="entry name" value="HELICc"/>
    <property type="match status" value="1"/>
</dbReference>
<feature type="domain" description="Helicase C-terminal" evidence="5">
    <location>
        <begin position="990"/>
        <end position="1170"/>
    </location>
</feature>
<dbReference type="Gene3D" id="3.40.50.300">
    <property type="entry name" value="P-loop containing nucleotide triphosphate hydrolases"/>
    <property type="match status" value="2"/>
</dbReference>
<evidence type="ECO:0000256" key="1">
    <source>
        <dbReference type="ARBA" id="ARBA00022741"/>
    </source>
</evidence>
<dbReference type="InterPro" id="IPR014001">
    <property type="entry name" value="Helicase_ATP-bd"/>
</dbReference>